<dbReference type="PANTHER" id="PTHR30576:SF10">
    <property type="entry name" value="SLL5057 PROTEIN"/>
    <property type="match status" value="1"/>
</dbReference>
<comment type="caution">
    <text evidence="4">The sequence shown here is derived from an EMBL/GenBank/DDBJ whole genome shotgun (WGS) entry which is preliminary data.</text>
</comment>
<dbReference type="EMBL" id="LQQY01000045">
    <property type="protein sequence ID" value="KZE43905.1"/>
    <property type="molecule type" value="Genomic_DNA"/>
</dbReference>
<dbReference type="RefSeq" id="WP_063191916.1">
    <property type="nucleotide sequence ID" value="NZ_LQQY01000045.1"/>
</dbReference>
<keyword evidence="2" id="KW-0812">Transmembrane</keyword>
<dbReference type="Pfam" id="PF02397">
    <property type="entry name" value="Bac_transf"/>
    <property type="match status" value="1"/>
</dbReference>
<evidence type="ECO:0000256" key="2">
    <source>
        <dbReference type="SAM" id="Phobius"/>
    </source>
</evidence>
<name>A0A161RHG7_9BACI</name>
<comment type="similarity">
    <text evidence="1">Belongs to the bacterial sugar transferase family.</text>
</comment>
<feature type="domain" description="Bacterial sugar transferase" evidence="3">
    <location>
        <begin position="6"/>
        <end position="185"/>
    </location>
</feature>
<feature type="transmembrane region" description="Helical" evidence="2">
    <location>
        <begin position="12"/>
        <end position="32"/>
    </location>
</feature>
<keyword evidence="2" id="KW-0472">Membrane</keyword>
<evidence type="ECO:0000313" key="5">
    <source>
        <dbReference type="Proteomes" id="UP000076510"/>
    </source>
</evidence>
<accession>A0A161RHG7</accession>
<dbReference type="InterPro" id="IPR003362">
    <property type="entry name" value="Bact_transf"/>
</dbReference>
<dbReference type="Proteomes" id="UP000076510">
    <property type="component" value="Unassembled WGS sequence"/>
</dbReference>
<organism evidence="4 5">
    <name type="scientific">Rossellomorea marisflavi</name>
    <dbReference type="NCBI Taxonomy" id="189381"/>
    <lineage>
        <taxon>Bacteria</taxon>
        <taxon>Bacillati</taxon>
        <taxon>Bacillota</taxon>
        <taxon>Bacilli</taxon>
        <taxon>Bacillales</taxon>
        <taxon>Bacillaceae</taxon>
        <taxon>Rossellomorea</taxon>
    </lineage>
</organism>
<dbReference type="AlphaFoldDB" id="A0A161RHG7"/>
<protein>
    <submittedName>
        <fullName evidence="4">Capsular biosynthesis protein</fullName>
    </submittedName>
</protein>
<sequence>MYIWFKRIMDCIFSLIMIIVLSPLFSLIILLIKLDSPGPIFFKQKRIGVNKKTFYIYKFRTMKINTPRDMPTHLLVKPEQYITRVGAILRKTSLDEIPQLINIFLGQMSLIGPRPALWNQTDLVQAREEYGCNNILPGLTGWAQINGRDELTINEKTMLDKEYLDNIGITMDIKCFIGTITSVLKSDGVVEGKVNSVVSPKETKRL</sequence>
<evidence type="ECO:0000313" key="4">
    <source>
        <dbReference type="EMBL" id="KZE43905.1"/>
    </source>
</evidence>
<gene>
    <name evidence="4" type="ORF">AV649_08665</name>
</gene>
<evidence type="ECO:0000256" key="1">
    <source>
        <dbReference type="ARBA" id="ARBA00006464"/>
    </source>
</evidence>
<dbReference type="PANTHER" id="PTHR30576">
    <property type="entry name" value="COLANIC BIOSYNTHESIS UDP-GLUCOSE LIPID CARRIER TRANSFERASE"/>
    <property type="match status" value="1"/>
</dbReference>
<dbReference type="OrthoDB" id="9808602at2"/>
<dbReference type="GO" id="GO:0016780">
    <property type="term" value="F:phosphotransferase activity, for other substituted phosphate groups"/>
    <property type="evidence" value="ECO:0007669"/>
    <property type="project" value="TreeGrafter"/>
</dbReference>
<keyword evidence="2" id="KW-1133">Transmembrane helix</keyword>
<evidence type="ECO:0000259" key="3">
    <source>
        <dbReference type="Pfam" id="PF02397"/>
    </source>
</evidence>
<reference evidence="5" key="1">
    <citation type="submission" date="2016-01" db="EMBL/GenBank/DDBJ databases">
        <title>Whole genome sequencing of Bhargavaea cecembensis T14.</title>
        <authorList>
            <person name="Hong K.W."/>
        </authorList>
    </citation>
    <scope>NUCLEOTIDE SEQUENCE [LARGE SCALE GENOMIC DNA]</scope>
    <source>
        <strain evidence="5">M19</strain>
    </source>
</reference>
<proteinExistence type="inferred from homology"/>